<keyword evidence="5 8" id="KW-0560">Oxidoreductase</keyword>
<dbReference type="Pfam" id="PF00067">
    <property type="entry name" value="p450"/>
    <property type="match status" value="1"/>
</dbReference>
<evidence type="ECO:0000313" key="10">
    <source>
        <dbReference type="Proteomes" id="UP001199916"/>
    </source>
</evidence>
<protein>
    <submittedName>
        <fullName evidence="9">Cytochrome P450</fullName>
    </submittedName>
</protein>
<dbReference type="InterPro" id="IPR036396">
    <property type="entry name" value="Cyt_P450_sf"/>
</dbReference>
<reference evidence="9 10" key="1">
    <citation type="submission" date="2021-11" db="EMBL/GenBank/DDBJ databases">
        <title>Draft genome sequence of Paenibacillus profundus YoMME, a new Gram-positive bacteria with exoelectrogenic properties.</title>
        <authorList>
            <person name="Hubenova Y."/>
            <person name="Hubenova E."/>
            <person name="Manasiev Y."/>
            <person name="Peykov S."/>
            <person name="Mitov M."/>
        </authorList>
    </citation>
    <scope>NUCLEOTIDE SEQUENCE [LARGE SCALE GENOMIC DNA]</scope>
    <source>
        <strain evidence="9 10">YoMME</strain>
    </source>
</reference>
<dbReference type="PRINTS" id="PR00385">
    <property type="entry name" value="P450"/>
</dbReference>
<dbReference type="Gene3D" id="1.10.630.10">
    <property type="entry name" value="Cytochrome P450"/>
    <property type="match status" value="1"/>
</dbReference>
<dbReference type="PROSITE" id="PS00086">
    <property type="entry name" value="CYTOCHROME_P450"/>
    <property type="match status" value="1"/>
</dbReference>
<dbReference type="EMBL" id="JAJNBZ010000035">
    <property type="protein sequence ID" value="MCE5172827.1"/>
    <property type="molecule type" value="Genomic_DNA"/>
</dbReference>
<evidence type="ECO:0000256" key="1">
    <source>
        <dbReference type="ARBA" id="ARBA00001971"/>
    </source>
</evidence>
<evidence type="ECO:0000256" key="5">
    <source>
        <dbReference type="ARBA" id="ARBA00023002"/>
    </source>
</evidence>
<keyword evidence="7 8" id="KW-0503">Monooxygenase</keyword>
<keyword evidence="4 8" id="KW-0479">Metal-binding</keyword>
<gene>
    <name evidence="9" type="ORF">LQV63_26520</name>
</gene>
<keyword evidence="3 8" id="KW-0349">Heme</keyword>
<sequence length="463" mass="53717">MDANNGIPVTQIPGPRSVGGWRMNMFHFFRSPLMFQRWLYHTYGNLVAMGQGDRPTQVFAFGPELNRQILTNPEFFEISTALVRMPKDTVMGRMFFNNLSLMKGEKHKQHRRLMQPAFHHEQVLQYSKDMFRLTKQLSDEWQDKAEIDLNLEMKKLTQRIAVKTLFGLYNEEELNRIGTFITQMTKSILLVSLAPFNFPYTPYHRALRNAEQLNTHIRSMIEQKRLERNATDVLASLVKAHDEDGTTLTDEELIGHTFNLFIASHETTANALTWTIFLLSQHPDILYNLLEELKEIENELSLDKLSKLPLLEGVVKESLRLLPPASVGVRITASSCELGGFSVPEKTNVFFSQLITHRMPELYDEPNRFIPERWSTIKRTPFEYLPFSAGPHMCIGWGFAMQEMKIVLAVLLMRYRFSVVHHAKISPNLMMRPVSGMPMRIFPQDWKFERVPVRGTINQLIDF</sequence>
<dbReference type="Proteomes" id="UP001199916">
    <property type="component" value="Unassembled WGS sequence"/>
</dbReference>
<evidence type="ECO:0000256" key="6">
    <source>
        <dbReference type="ARBA" id="ARBA00023004"/>
    </source>
</evidence>
<comment type="caution">
    <text evidence="9">The sequence shown here is derived from an EMBL/GenBank/DDBJ whole genome shotgun (WGS) entry which is preliminary data.</text>
</comment>
<evidence type="ECO:0000256" key="8">
    <source>
        <dbReference type="RuleBase" id="RU000461"/>
    </source>
</evidence>
<proteinExistence type="inferred from homology"/>
<organism evidence="9 10">
    <name type="scientific">Paenibacillus profundus</name>
    <dbReference type="NCBI Taxonomy" id="1173085"/>
    <lineage>
        <taxon>Bacteria</taxon>
        <taxon>Bacillati</taxon>
        <taxon>Bacillota</taxon>
        <taxon>Bacilli</taxon>
        <taxon>Bacillales</taxon>
        <taxon>Paenibacillaceae</taxon>
        <taxon>Paenibacillus</taxon>
    </lineage>
</organism>
<evidence type="ECO:0000313" key="9">
    <source>
        <dbReference type="EMBL" id="MCE5172827.1"/>
    </source>
</evidence>
<evidence type="ECO:0000256" key="4">
    <source>
        <dbReference type="ARBA" id="ARBA00022723"/>
    </source>
</evidence>
<evidence type="ECO:0000256" key="7">
    <source>
        <dbReference type="ARBA" id="ARBA00023033"/>
    </source>
</evidence>
<accession>A0ABS8YNH7</accession>
<dbReference type="InterPro" id="IPR017972">
    <property type="entry name" value="Cyt_P450_CS"/>
</dbReference>
<evidence type="ECO:0000256" key="2">
    <source>
        <dbReference type="ARBA" id="ARBA00010617"/>
    </source>
</evidence>
<dbReference type="RefSeq" id="WP_233698886.1">
    <property type="nucleotide sequence ID" value="NZ_JAJNBZ010000035.1"/>
</dbReference>
<dbReference type="PANTHER" id="PTHR24286">
    <property type="entry name" value="CYTOCHROME P450 26"/>
    <property type="match status" value="1"/>
</dbReference>
<comment type="similarity">
    <text evidence="2 8">Belongs to the cytochrome P450 family.</text>
</comment>
<name>A0ABS8YNH7_9BACL</name>
<dbReference type="InterPro" id="IPR002401">
    <property type="entry name" value="Cyt_P450_E_grp-I"/>
</dbReference>
<dbReference type="PRINTS" id="PR00463">
    <property type="entry name" value="EP450I"/>
</dbReference>
<keyword evidence="6 8" id="KW-0408">Iron</keyword>
<dbReference type="PANTHER" id="PTHR24286:SF24">
    <property type="entry name" value="LANOSTEROL 14-ALPHA DEMETHYLASE"/>
    <property type="match status" value="1"/>
</dbReference>
<dbReference type="SUPFAM" id="SSF48264">
    <property type="entry name" value="Cytochrome P450"/>
    <property type="match status" value="1"/>
</dbReference>
<evidence type="ECO:0000256" key="3">
    <source>
        <dbReference type="ARBA" id="ARBA00022617"/>
    </source>
</evidence>
<dbReference type="InterPro" id="IPR001128">
    <property type="entry name" value="Cyt_P450"/>
</dbReference>
<keyword evidence="10" id="KW-1185">Reference proteome</keyword>
<dbReference type="CDD" id="cd11053">
    <property type="entry name" value="CYP110-like"/>
    <property type="match status" value="1"/>
</dbReference>
<comment type="cofactor">
    <cofactor evidence="1">
        <name>heme</name>
        <dbReference type="ChEBI" id="CHEBI:30413"/>
    </cofactor>
</comment>